<keyword evidence="1" id="KW-0472">Membrane</keyword>
<dbReference type="GO" id="GO:0005886">
    <property type="term" value="C:plasma membrane"/>
    <property type="evidence" value="ECO:0007669"/>
    <property type="project" value="TreeGrafter"/>
</dbReference>
<dbReference type="RefSeq" id="WP_015415060.1">
    <property type="nucleotide sequence ID" value="NC_020409.1"/>
</dbReference>
<evidence type="ECO:0000256" key="1">
    <source>
        <dbReference type="SAM" id="Phobius"/>
    </source>
</evidence>
<feature type="transmembrane region" description="Helical" evidence="1">
    <location>
        <begin position="67"/>
        <end position="92"/>
    </location>
</feature>
<dbReference type="HOGENOM" id="CLU_068878_1_1_7"/>
<feature type="transmembrane region" description="Helical" evidence="1">
    <location>
        <begin position="127"/>
        <end position="143"/>
    </location>
</feature>
<keyword evidence="1" id="KW-1133">Transmembrane helix</keyword>
<dbReference type="PATRIC" id="fig|879567.3.peg.1871"/>
<reference evidence="2 3" key="1">
    <citation type="journal article" date="2013" name="PLoS ONE">
        <title>The first genomic and proteomic characterization of a deep-sea sulfate reducer: insights into the piezophilic lifestyle of Desulfovibrio piezophilus.</title>
        <authorList>
            <person name="Pradel N."/>
            <person name="Ji B."/>
            <person name="Gimenez G."/>
            <person name="Talla E."/>
            <person name="Lenoble P."/>
            <person name="Garel M."/>
            <person name="Tamburini C."/>
            <person name="Fourquet P."/>
            <person name="Lebrun R."/>
            <person name="Bertin P."/>
            <person name="Denis Y."/>
            <person name="Pophillat M."/>
            <person name="Barbe V."/>
            <person name="Ollivier B."/>
            <person name="Dolla A."/>
        </authorList>
    </citation>
    <scope>NUCLEOTIDE SEQUENCE [LARGE SCALE GENOMIC DNA]</scope>
    <source>
        <strain evidence="3">DSM 10523 / SB164P1</strain>
    </source>
</reference>
<dbReference type="InterPro" id="IPR006750">
    <property type="entry name" value="YdcZ"/>
</dbReference>
<feature type="transmembrane region" description="Helical" evidence="1">
    <location>
        <begin position="36"/>
        <end position="55"/>
    </location>
</feature>
<dbReference type="KEGG" id="dpi:BN4_11781"/>
<evidence type="ECO:0008006" key="4">
    <source>
        <dbReference type="Google" id="ProtNLM"/>
    </source>
</evidence>
<dbReference type="eggNOG" id="COG3238">
    <property type="taxonomic scope" value="Bacteria"/>
</dbReference>
<dbReference type="BioCyc" id="DPIE1322246:BN4_RS08935-MONOMER"/>
<dbReference type="EMBL" id="FO203427">
    <property type="protein sequence ID" value="CCH49016.1"/>
    <property type="molecule type" value="Genomic_DNA"/>
</dbReference>
<gene>
    <name evidence="2" type="ordered locus">BN4_11781</name>
</gene>
<proteinExistence type="predicted"/>
<feature type="transmembrane region" description="Helical" evidence="1">
    <location>
        <begin position="98"/>
        <end position="120"/>
    </location>
</feature>
<dbReference type="PANTHER" id="PTHR34821">
    <property type="entry name" value="INNER MEMBRANE PROTEIN YDCZ"/>
    <property type="match status" value="1"/>
</dbReference>
<dbReference type="PANTHER" id="PTHR34821:SF2">
    <property type="entry name" value="INNER MEMBRANE PROTEIN YDCZ"/>
    <property type="match status" value="1"/>
</dbReference>
<dbReference type="AlphaFoldDB" id="M1WK56"/>
<dbReference type="Proteomes" id="UP000011724">
    <property type="component" value="Chromosome"/>
</dbReference>
<accession>M1WK56</accession>
<name>M1WK56_PSEP2</name>
<reference evidence="3" key="2">
    <citation type="journal article" date="2013" name="Stand. Genomic Sci.">
        <title>Complete genome sequence of Desulfocapsa sulfexigens, a marine deltaproteobacterium specialized in disproportionating inorganic sulfur compounds.</title>
        <authorList>
            <person name="Finster K.W."/>
            <person name="Kjeldsen K.U."/>
            <person name="Kube M."/>
            <person name="Reinhardt R."/>
            <person name="Mussmann M."/>
            <person name="Amann R."/>
            <person name="Schreiber L."/>
        </authorList>
    </citation>
    <scope>NUCLEOTIDE SEQUENCE [LARGE SCALE GENOMIC DNA]</scope>
    <source>
        <strain evidence="3">DSM 10523 / SB164P1</strain>
    </source>
</reference>
<protein>
    <recommendedName>
        <fullName evidence="4">DMT family transporter</fullName>
    </recommendedName>
</protein>
<evidence type="ECO:0000313" key="2">
    <source>
        <dbReference type="EMBL" id="CCH49016.1"/>
    </source>
</evidence>
<dbReference type="STRING" id="1322246.BN4_11781"/>
<dbReference type="OrthoDB" id="9097160at2"/>
<keyword evidence="1" id="KW-0812">Transmembrane</keyword>
<keyword evidence="3" id="KW-1185">Reference proteome</keyword>
<organism evidence="2 3">
    <name type="scientific">Pseudodesulfovibrio piezophilus (strain DSM 21447 / JCM 15486 / C1TLV30)</name>
    <name type="common">Desulfovibrio piezophilus</name>
    <dbReference type="NCBI Taxonomy" id="1322246"/>
    <lineage>
        <taxon>Bacteria</taxon>
        <taxon>Pseudomonadati</taxon>
        <taxon>Thermodesulfobacteriota</taxon>
        <taxon>Desulfovibrionia</taxon>
        <taxon>Desulfovibrionales</taxon>
        <taxon>Desulfovibrionaceae</taxon>
    </lineage>
</organism>
<evidence type="ECO:0000313" key="3">
    <source>
        <dbReference type="Proteomes" id="UP000011724"/>
    </source>
</evidence>
<dbReference type="Pfam" id="PF04657">
    <property type="entry name" value="DMT_YdcZ"/>
    <property type="match status" value="1"/>
</dbReference>
<sequence>MKWIFIFLALLAGAALPLQAGINLRLRYALNDPVMAAFVSFAVGTVALGMFGFLTRPVPSLSMVGSAPLWSWTGGALGAFFVCITIVLAGKLGATTSMAWLLTGQFLAALVLDHFGLVSFDIHPISWPRLVGIGLLIAGAVLVNKY</sequence>